<evidence type="ECO:0000313" key="3">
    <source>
        <dbReference type="Proteomes" id="UP000192536"/>
    </source>
</evidence>
<sequence length="90" mass="9938">MKRKNAALCGNLLMGVGLVIMVGGIAYAVLSQVSNLGMPDFFTHGAVMSIFIGALLWLTGARVGGREAVADRYYWVRHYDARCRKNHRHS</sequence>
<name>A0A1X0WC35_9GAMM</name>
<dbReference type="STRING" id="1646377.BS640_16605"/>
<keyword evidence="1" id="KW-0472">Membrane</keyword>
<dbReference type="InterPro" id="IPR019698">
    <property type="entry name" value="DUF2583"/>
</dbReference>
<dbReference type="Proteomes" id="UP000192536">
    <property type="component" value="Unassembled WGS sequence"/>
</dbReference>
<dbReference type="AlphaFoldDB" id="A0A1X0WC35"/>
<feature type="transmembrane region" description="Helical" evidence="1">
    <location>
        <begin position="12"/>
        <end position="29"/>
    </location>
</feature>
<proteinExistence type="predicted"/>
<dbReference type="GeneID" id="93566325"/>
<dbReference type="EMBL" id="MRWE01000030">
    <property type="protein sequence ID" value="ORJ24358.1"/>
    <property type="molecule type" value="Genomic_DNA"/>
</dbReference>
<dbReference type="Pfam" id="PF10762">
    <property type="entry name" value="DUF2583"/>
    <property type="match status" value="1"/>
</dbReference>
<keyword evidence="1" id="KW-0812">Transmembrane</keyword>
<dbReference type="RefSeq" id="WP_017492157.1">
    <property type="nucleotide sequence ID" value="NZ_CAUQAZ010000087.1"/>
</dbReference>
<dbReference type="NCBIfam" id="NF007968">
    <property type="entry name" value="PRK10692.1"/>
    <property type="match status" value="1"/>
</dbReference>
<protein>
    <recommendedName>
        <fullName evidence="4">Stress-induced protein YchH</fullName>
    </recommendedName>
</protein>
<feature type="transmembrane region" description="Helical" evidence="1">
    <location>
        <begin position="41"/>
        <end position="58"/>
    </location>
</feature>
<comment type="caution">
    <text evidence="2">The sequence shown here is derived from an EMBL/GenBank/DDBJ whole genome shotgun (WGS) entry which is preliminary data.</text>
</comment>
<keyword evidence="1" id="KW-1133">Transmembrane helix</keyword>
<evidence type="ECO:0000313" key="2">
    <source>
        <dbReference type="EMBL" id="ORJ24358.1"/>
    </source>
</evidence>
<organism evidence="2 3">
    <name type="scientific">Rouxiella badensis</name>
    <dbReference type="NCBI Taxonomy" id="1646377"/>
    <lineage>
        <taxon>Bacteria</taxon>
        <taxon>Pseudomonadati</taxon>
        <taxon>Pseudomonadota</taxon>
        <taxon>Gammaproteobacteria</taxon>
        <taxon>Enterobacterales</taxon>
        <taxon>Yersiniaceae</taxon>
        <taxon>Rouxiella</taxon>
    </lineage>
</organism>
<gene>
    <name evidence="2" type="ORF">BS640_16605</name>
</gene>
<evidence type="ECO:0000256" key="1">
    <source>
        <dbReference type="SAM" id="Phobius"/>
    </source>
</evidence>
<accession>A0A1X0WC35</accession>
<reference evidence="2 3" key="1">
    <citation type="journal article" date="2017" name="Int. J. Syst. Evol. Microbiol.">
        <title>Rouxiella badensis sp. nov. and Rouxiella silvae sp. nov. isolated from peat bog soil in Germany and emendation of the genus description.</title>
        <authorList>
            <person name="Le Fleche-Mateos A."/>
            <person name="Kugler J.H."/>
            <person name="Hansen S.H."/>
            <person name="Syldatk C."/>
            <person name="Hausmann R."/>
            <person name="Lomprez F."/>
            <person name="Vandenbogaert M."/>
            <person name="Manuguerra J.C."/>
            <person name="Grimont P.A."/>
        </authorList>
    </citation>
    <scope>NUCLEOTIDE SEQUENCE [LARGE SCALE GENOMIC DNA]</scope>
    <source>
        <strain evidence="2 3">DSM 100043</strain>
    </source>
</reference>
<evidence type="ECO:0008006" key="4">
    <source>
        <dbReference type="Google" id="ProtNLM"/>
    </source>
</evidence>
<keyword evidence="3" id="KW-1185">Reference proteome</keyword>